<dbReference type="PANTHER" id="PTHR43179">
    <property type="entry name" value="RHAMNOSYLTRANSFERASE WBBL"/>
    <property type="match status" value="1"/>
</dbReference>
<dbReference type="SUPFAM" id="SSF53448">
    <property type="entry name" value="Nucleotide-diphospho-sugar transferases"/>
    <property type="match status" value="1"/>
</dbReference>
<feature type="domain" description="Glycosyltransferase 2-like" evidence="1">
    <location>
        <begin position="19"/>
        <end position="194"/>
    </location>
</feature>
<protein>
    <submittedName>
        <fullName evidence="2">dTDP-Rha:A-D-GlcNAc-diphosphoryl polyprenol, A-3-L-rhamnosyl transferase WbbL</fullName>
    </submittedName>
</protein>
<dbReference type="Gene3D" id="3.90.550.10">
    <property type="entry name" value="Spore Coat Polysaccharide Biosynthesis Protein SpsA, Chain A"/>
    <property type="match status" value="1"/>
</dbReference>
<keyword evidence="2" id="KW-0808">Transferase</keyword>
<name>A0A3B1D722_9ZZZZ</name>
<dbReference type="GO" id="GO:0016740">
    <property type="term" value="F:transferase activity"/>
    <property type="evidence" value="ECO:0007669"/>
    <property type="project" value="UniProtKB-KW"/>
</dbReference>
<dbReference type="EMBL" id="UOGG01000213">
    <property type="protein sequence ID" value="VAX32623.1"/>
    <property type="molecule type" value="Genomic_DNA"/>
</dbReference>
<gene>
    <name evidence="2" type="ORF">MNBD_NITROSPINAE05-971</name>
</gene>
<evidence type="ECO:0000259" key="1">
    <source>
        <dbReference type="Pfam" id="PF00535"/>
    </source>
</evidence>
<organism evidence="2">
    <name type="scientific">hydrothermal vent metagenome</name>
    <dbReference type="NCBI Taxonomy" id="652676"/>
    <lineage>
        <taxon>unclassified sequences</taxon>
        <taxon>metagenomes</taxon>
        <taxon>ecological metagenomes</taxon>
    </lineage>
</organism>
<proteinExistence type="predicted"/>
<reference evidence="2" key="1">
    <citation type="submission" date="2018-06" db="EMBL/GenBank/DDBJ databases">
        <authorList>
            <person name="Zhirakovskaya E."/>
        </authorList>
    </citation>
    <scope>NUCLEOTIDE SEQUENCE</scope>
</reference>
<dbReference type="CDD" id="cd04186">
    <property type="entry name" value="GT_2_like_c"/>
    <property type="match status" value="1"/>
</dbReference>
<dbReference type="PANTHER" id="PTHR43179:SF7">
    <property type="entry name" value="RHAMNOSYLTRANSFERASE WBBL"/>
    <property type="match status" value="1"/>
</dbReference>
<dbReference type="AlphaFoldDB" id="A0A3B1D722"/>
<sequence length="323" mass="36715">MTTNPPPFQFPQPPTLDLSIVIVNFNTRNIVLDCLKSIHTHTEGITFETLVVDNHSTDGSPEAIKNAFPKVTLIENKDNRGFSSANNQAIKIARGRYTVLLNSDTLLTENCFLKIVRYLDDHPEFALLSPQILDSSGAPCPMRLWEDSALDAALKILGRYDPASEFKKMGVQEPREVQAIGGSCFVMRRQLFESTGLFDENYFLYNEEDDFCRRARKLGHKICYFPEAHVKHLLGQSTHQPDIRAKVILETYKSNLYFYRKHYPGIRDFLLRSLYRLSFVAGIFRSLGDKITGRSSAVAEDSIALKLKLLFMRIPAPKKHPTS</sequence>
<dbReference type="InterPro" id="IPR029044">
    <property type="entry name" value="Nucleotide-diphossugar_trans"/>
</dbReference>
<evidence type="ECO:0000313" key="2">
    <source>
        <dbReference type="EMBL" id="VAX32623.1"/>
    </source>
</evidence>
<dbReference type="Pfam" id="PF00535">
    <property type="entry name" value="Glycos_transf_2"/>
    <property type="match status" value="1"/>
</dbReference>
<accession>A0A3B1D722</accession>
<dbReference type="InterPro" id="IPR001173">
    <property type="entry name" value="Glyco_trans_2-like"/>
</dbReference>